<dbReference type="AlphaFoldDB" id="A0A0M8N4E4"/>
<keyword evidence="10 18" id="KW-1015">Disulfide bond</keyword>
<evidence type="ECO:0000256" key="18">
    <source>
        <dbReference type="PIRSR" id="PIRSR037299-2"/>
    </source>
</evidence>
<gene>
    <name evidence="22" type="ORF">ESCO_003796</name>
</gene>
<feature type="active site" description="Nucleophile" evidence="17">
    <location>
        <position position="118"/>
    </location>
</feature>
<evidence type="ECO:0000256" key="15">
    <source>
        <dbReference type="ARBA" id="ARBA00038074"/>
    </source>
</evidence>
<dbReference type="InterPro" id="IPR000757">
    <property type="entry name" value="Beta-glucanase-like"/>
</dbReference>
<comment type="similarity">
    <text evidence="15">Belongs to the glycosyl hydrolase 16 family. CRH1 subfamily.</text>
</comment>
<dbReference type="OrthoDB" id="4781at2759"/>
<evidence type="ECO:0000313" key="22">
    <source>
        <dbReference type="EMBL" id="KOS22977.1"/>
    </source>
</evidence>
<keyword evidence="11" id="KW-0325">Glycoprotein</keyword>
<evidence type="ECO:0000256" key="20">
    <source>
        <dbReference type="SAM" id="SignalP"/>
    </source>
</evidence>
<keyword evidence="5" id="KW-0328">Glycosyltransferase</keyword>
<dbReference type="PROSITE" id="PS51762">
    <property type="entry name" value="GH16_2"/>
    <property type="match status" value="1"/>
</dbReference>
<dbReference type="PANTHER" id="PTHR10963">
    <property type="entry name" value="GLYCOSYL HYDROLASE-RELATED"/>
    <property type="match status" value="1"/>
</dbReference>
<feature type="disulfide bond" evidence="18">
    <location>
        <begin position="24"/>
        <end position="31"/>
    </location>
</feature>
<dbReference type="CDD" id="cd02183">
    <property type="entry name" value="GH16_fungal_CRH1_transglycosylase"/>
    <property type="match status" value="1"/>
</dbReference>
<evidence type="ECO:0000256" key="4">
    <source>
        <dbReference type="ARBA" id="ARBA00022622"/>
    </source>
</evidence>
<dbReference type="GO" id="GO:0098552">
    <property type="term" value="C:side of membrane"/>
    <property type="evidence" value="ECO:0007669"/>
    <property type="project" value="UniProtKB-KW"/>
</dbReference>
<evidence type="ECO:0000259" key="21">
    <source>
        <dbReference type="PROSITE" id="PS51762"/>
    </source>
</evidence>
<evidence type="ECO:0000256" key="2">
    <source>
        <dbReference type="ARBA" id="ARBA00004196"/>
    </source>
</evidence>
<evidence type="ECO:0000256" key="3">
    <source>
        <dbReference type="ARBA" id="ARBA00004589"/>
    </source>
</evidence>
<evidence type="ECO:0000256" key="8">
    <source>
        <dbReference type="ARBA" id="ARBA00022801"/>
    </source>
</evidence>
<organism evidence="22 23">
    <name type="scientific">Escovopsis weberi</name>
    <dbReference type="NCBI Taxonomy" id="150374"/>
    <lineage>
        <taxon>Eukaryota</taxon>
        <taxon>Fungi</taxon>
        <taxon>Dikarya</taxon>
        <taxon>Ascomycota</taxon>
        <taxon>Pezizomycotina</taxon>
        <taxon>Sordariomycetes</taxon>
        <taxon>Hypocreomycetidae</taxon>
        <taxon>Hypocreales</taxon>
        <taxon>Hypocreaceae</taxon>
        <taxon>Escovopsis</taxon>
    </lineage>
</organism>
<dbReference type="GO" id="GO:0016757">
    <property type="term" value="F:glycosyltransferase activity"/>
    <property type="evidence" value="ECO:0007669"/>
    <property type="project" value="UniProtKB-KW"/>
</dbReference>
<evidence type="ECO:0000256" key="14">
    <source>
        <dbReference type="ARBA" id="ARBA00023316"/>
    </source>
</evidence>
<evidence type="ECO:0000256" key="17">
    <source>
        <dbReference type="PIRSR" id="PIRSR037299-1"/>
    </source>
</evidence>
<dbReference type="PIRSF" id="PIRSF037299">
    <property type="entry name" value="Glycosidase_CRH1_prd"/>
    <property type="match status" value="1"/>
</dbReference>
<dbReference type="InterPro" id="IPR050546">
    <property type="entry name" value="Glycosyl_Hydrlase_16"/>
</dbReference>
<keyword evidence="12" id="KW-0449">Lipoprotein</keyword>
<keyword evidence="6" id="KW-0808">Transferase</keyword>
<keyword evidence="7 20" id="KW-0732">Signal</keyword>
<evidence type="ECO:0000256" key="13">
    <source>
        <dbReference type="ARBA" id="ARBA00023295"/>
    </source>
</evidence>
<comment type="subcellular location">
    <subcellularLocation>
        <location evidence="2">Cell envelope</location>
    </subcellularLocation>
    <subcellularLocation>
        <location evidence="3">Membrane</location>
        <topology evidence="3">Lipid-anchor</topology>
        <topology evidence="3">GPI-anchor</topology>
    </subcellularLocation>
</comment>
<dbReference type="GO" id="GO:0008843">
    <property type="term" value="F:endochitinase activity"/>
    <property type="evidence" value="ECO:0007669"/>
    <property type="project" value="UniProtKB-EC"/>
</dbReference>
<keyword evidence="13 22" id="KW-0326">Glycosidase</keyword>
<evidence type="ECO:0000256" key="11">
    <source>
        <dbReference type="ARBA" id="ARBA00023180"/>
    </source>
</evidence>
<feature type="chain" id="PRO_5005819114" description="Crh-like protein" evidence="20">
    <location>
        <begin position="19"/>
        <end position="373"/>
    </location>
</feature>
<protein>
    <recommendedName>
        <fullName evidence="16">Crh-like protein</fullName>
        <ecNumber evidence="16">3.2.-.-</ecNumber>
    </recommendedName>
</protein>
<dbReference type="GO" id="GO:0005975">
    <property type="term" value="P:carbohydrate metabolic process"/>
    <property type="evidence" value="ECO:0007669"/>
    <property type="project" value="InterPro"/>
</dbReference>
<feature type="compositionally biased region" description="Polar residues" evidence="19">
    <location>
        <begin position="315"/>
        <end position="336"/>
    </location>
</feature>
<evidence type="ECO:0000256" key="19">
    <source>
        <dbReference type="SAM" id="MobiDB-lite"/>
    </source>
</evidence>
<sequence>MVSKTAVLALAASSVVSAQTFTDCNPLKKTCPSDPAFGNDTITCDFSKGACDVFAELPGTTLKYSDNGAVFSISTETQAPTIRTGRYILFGRVDVVVQAAAGAGIVTSSVLQSDDLDEIDWEWVGGDNTQAQTNYFSKGDTSTYDRGAFHEVDNPTGQFHKYSVEWTSQAVTWLIDDVPVRSLTAAQANNGATLPQTPMQVKLGTWVAGRKDAPEGTVQWAGGLTDFDKAPFLGYYKSISIVDYAGADGPTDKSIKEYVYGDHSGTWQSIKVVEGIPEDPVVEAHHSSTTAAAPTKTGSQASGPSKTGAADGMNSVVTVPTASSGNSTGPAPTGSNGIAMPSTIPSNSGSRGSVAVLGVLATGAGALLAQYFL</sequence>
<evidence type="ECO:0000256" key="1">
    <source>
        <dbReference type="ARBA" id="ARBA00000822"/>
    </source>
</evidence>
<dbReference type="InterPro" id="IPR017168">
    <property type="entry name" value="CHR-like"/>
</dbReference>
<dbReference type="GO" id="GO:0009277">
    <property type="term" value="C:fungal-type cell wall"/>
    <property type="evidence" value="ECO:0007669"/>
    <property type="project" value="TreeGrafter"/>
</dbReference>
<evidence type="ECO:0000256" key="12">
    <source>
        <dbReference type="ARBA" id="ARBA00023288"/>
    </source>
</evidence>
<dbReference type="Proteomes" id="UP000053831">
    <property type="component" value="Unassembled WGS sequence"/>
</dbReference>
<accession>A0A0M8N4E4</accession>
<proteinExistence type="inferred from homology"/>
<dbReference type="EMBL" id="LGSR01000002">
    <property type="protein sequence ID" value="KOS22977.1"/>
    <property type="molecule type" value="Genomic_DNA"/>
</dbReference>
<dbReference type="SUPFAM" id="SSF49899">
    <property type="entry name" value="Concanavalin A-like lectins/glucanases"/>
    <property type="match status" value="1"/>
</dbReference>
<dbReference type="PANTHER" id="PTHR10963:SF68">
    <property type="entry name" value="GLYCOSIDASE CRH1-RELATED"/>
    <property type="match status" value="1"/>
</dbReference>
<name>A0A0M8N4E4_ESCWE</name>
<feature type="signal peptide" evidence="20">
    <location>
        <begin position="1"/>
        <end position="18"/>
    </location>
</feature>
<comment type="catalytic activity">
    <reaction evidence="1">
        <text>Random endo-hydrolysis of N-acetyl-beta-D-glucosaminide (1-&gt;4)-beta-linkages in chitin and chitodextrins.</text>
        <dbReference type="EC" id="3.2.1.14"/>
    </reaction>
</comment>
<feature type="domain" description="GH16" evidence="21">
    <location>
        <begin position="15"/>
        <end position="236"/>
    </location>
</feature>
<evidence type="ECO:0000256" key="7">
    <source>
        <dbReference type="ARBA" id="ARBA00022729"/>
    </source>
</evidence>
<reference evidence="22 23" key="1">
    <citation type="submission" date="2015-07" db="EMBL/GenBank/DDBJ databases">
        <title>The genome of the fungus Escovopsis weberi, a specialized disease agent of ant agriculture.</title>
        <authorList>
            <person name="de Man T.J."/>
            <person name="Stajich J.E."/>
            <person name="Kubicek C.P."/>
            <person name="Chenthamara K."/>
            <person name="Atanasova L."/>
            <person name="Druzhinina I.S."/>
            <person name="Birnbaum S."/>
            <person name="Barribeau S.M."/>
            <person name="Teiling C."/>
            <person name="Suen G."/>
            <person name="Currie C."/>
            <person name="Gerardo N.M."/>
        </authorList>
    </citation>
    <scope>NUCLEOTIDE SEQUENCE [LARGE SCALE GENOMIC DNA]</scope>
</reference>
<keyword evidence="23" id="KW-1185">Reference proteome</keyword>
<feature type="region of interest" description="Disordered" evidence="19">
    <location>
        <begin position="282"/>
        <end position="347"/>
    </location>
</feature>
<feature type="active site" description="Proton donor" evidence="17">
    <location>
        <position position="122"/>
    </location>
</feature>
<feature type="compositionally biased region" description="Polar residues" evidence="19">
    <location>
        <begin position="296"/>
        <end position="305"/>
    </location>
</feature>
<keyword evidence="14" id="KW-0961">Cell wall biogenesis/degradation</keyword>
<evidence type="ECO:0000256" key="10">
    <source>
        <dbReference type="ARBA" id="ARBA00023157"/>
    </source>
</evidence>
<evidence type="ECO:0000313" key="23">
    <source>
        <dbReference type="Proteomes" id="UP000053831"/>
    </source>
</evidence>
<keyword evidence="9 16" id="KW-0472">Membrane</keyword>
<dbReference type="STRING" id="150374.A0A0M8N4E4"/>
<evidence type="ECO:0000256" key="5">
    <source>
        <dbReference type="ARBA" id="ARBA00022676"/>
    </source>
</evidence>
<keyword evidence="4" id="KW-0336">GPI-anchor</keyword>
<keyword evidence="8 16" id="KW-0378">Hydrolase</keyword>
<dbReference type="EC" id="3.2.-.-" evidence="16"/>
<evidence type="ECO:0000256" key="9">
    <source>
        <dbReference type="ARBA" id="ARBA00023136"/>
    </source>
</evidence>
<dbReference type="Gene3D" id="2.60.120.200">
    <property type="match status" value="1"/>
</dbReference>
<dbReference type="Pfam" id="PF00722">
    <property type="entry name" value="Glyco_hydro_16"/>
    <property type="match status" value="1"/>
</dbReference>
<comment type="caution">
    <text evidence="22">The sequence shown here is derived from an EMBL/GenBank/DDBJ whole genome shotgun (WGS) entry which is preliminary data.</text>
</comment>
<evidence type="ECO:0000256" key="16">
    <source>
        <dbReference type="PIRNR" id="PIRNR037299"/>
    </source>
</evidence>
<dbReference type="InterPro" id="IPR013320">
    <property type="entry name" value="ConA-like_dom_sf"/>
</dbReference>
<dbReference type="GO" id="GO:0031505">
    <property type="term" value="P:fungal-type cell wall organization"/>
    <property type="evidence" value="ECO:0007669"/>
    <property type="project" value="TreeGrafter"/>
</dbReference>
<evidence type="ECO:0000256" key="6">
    <source>
        <dbReference type="ARBA" id="ARBA00022679"/>
    </source>
</evidence>